<comment type="caution">
    <text evidence="1">The sequence shown here is derived from an EMBL/GenBank/DDBJ whole genome shotgun (WGS) entry which is preliminary data.</text>
</comment>
<accession>A0A8J6N7X0</accession>
<dbReference type="AlphaFoldDB" id="A0A8J6N7X0"/>
<evidence type="ECO:0008006" key="3">
    <source>
        <dbReference type="Google" id="ProtNLM"/>
    </source>
</evidence>
<dbReference type="Gene3D" id="1.20.120.330">
    <property type="entry name" value="Nucleotidyltransferases domain 2"/>
    <property type="match status" value="1"/>
</dbReference>
<name>A0A8J6N7X0_9BACT</name>
<gene>
    <name evidence="1" type="ORF">H8E80_10215</name>
</gene>
<organism evidence="1 2">
    <name type="scientific">Candidatus Desulfaltia bathyphila</name>
    <dbReference type="NCBI Taxonomy" id="2841697"/>
    <lineage>
        <taxon>Bacteria</taxon>
        <taxon>Pseudomonadati</taxon>
        <taxon>Thermodesulfobacteriota</taxon>
        <taxon>Desulfobacteria</taxon>
        <taxon>Desulfobacterales</taxon>
        <taxon>Desulfobacterales incertae sedis</taxon>
        <taxon>Candidatus Desulfaltia</taxon>
    </lineage>
</organism>
<dbReference type="Proteomes" id="UP000603545">
    <property type="component" value="Unassembled WGS sequence"/>
</dbReference>
<evidence type="ECO:0000313" key="2">
    <source>
        <dbReference type="Proteomes" id="UP000603545"/>
    </source>
</evidence>
<dbReference type="EMBL" id="JACNLL010000106">
    <property type="protein sequence ID" value="MBC8200392.1"/>
    <property type="molecule type" value="Genomic_DNA"/>
</dbReference>
<evidence type="ECO:0000313" key="1">
    <source>
        <dbReference type="EMBL" id="MBC8200392.1"/>
    </source>
</evidence>
<sequence>MSLQNWLNNGWLTDHRTSLQEITDLLAVADRDLSDCKTSGLSPDWQLNIACNAALQTATAALAASGYRAVRDAHHYRVIQSLAYTIKADISLIALFDQFRKKRNISGYDHAGMISDQEAKEMLNLASRLRQEVEEWLHENHPDLMEE</sequence>
<proteinExistence type="predicted"/>
<protein>
    <recommendedName>
        <fullName evidence="3">HEPN domain-containing protein</fullName>
    </recommendedName>
</protein>
<reference evidence="1 2" key="1">
    <citation type="submission" date="2020-08" db="EMBL/GenBank/DDBJ databases">
        <title>Bridging the membrane lipid divide: bacteria of the FCB group superphylum have the potential to synthesize archaeal ether lipids.</title>
        <authorList>
            <person name="Villanueva L."/>
            <person name="Von Meijenfeldt F.A.B."/>
            <person name="Westbye A.B."/>
            <person name="Yadav S."/>
            <person name="Hopmans E.C."/>
            <person name="Dutilh B.E."/>
            <person name="Sinninghe Damste J.S."/>
        </authorList>
    </citation>
    <scope>NUCLEOTIDE SEQUENCE [LARGE SCALE GENOMIC DNA]</scope>
    <source>
        <strain evidence="1">NIOZ-UU82</strain>
    </source>
</reference>